<organism evidence="3 4">
    <name type="scientific">Paenibacillus helianthi</name>
    <dbReference type="NCBI Taxonomy" id="1349432"/>
    <lineage>
        <taxon>Bacteria</taxon>
        <taxon>Bacillati</taxon>
        <taxon>Bacillota</taxon>
        <taxon>Bacilli</taxon>
        <taxon>Bacillales</taxon>
        <taxon>Paenibacillaceae</taxon>
        <taxon>Paenibacillus</taxon>
    </lineage>
</organism>
<feature type="transmembrane region" description="Helical" evidence="1">
    <location>
        <begin position="72"/>
        <end position="89"/>
    </location>
</feature>
<feature type="transmembrane region" description="Helical" evidence="1">
    <location>
        <begin position="20"/>
        <end position="37"/>
    </location>
</feature>
<dbReference type="EMBL" id="LVWI01000001">
    <property type="protein sequence ID" value="OKP91682.1"/>
    <property type="molecule type" value="Genomic_DNA"/>
</dbReference>
<dbReference type="RefSeq" id="WP_074106296.1">
    <property type="nucleotide sequence ID" value="NZ_LVWI01000001.1"/>
</dbReference>
<feature type="domain" description="Protein-glutamine gamma-glutamyltransferase-like C-terminal" evidence="2">
    <location>
        <begin position="362"/>
        <end position="441"/>
    </location>
</feature>
<dbReference type="Proteomes" id="UP000186058">
    <property type="component" value="Unassembled WGS sequence"/>
</dbReference>
<dbReference type="InterPro" id="IPR025403">
    <property type="entry name" value="TgpA-like_C"/>
</dbReference>
<evidence type="ECO:0000256" key="1">
    <source>
        <dbReference type="SAM" id="Phobius"/>
    </source>
</evidence>
<reference evidence="3 4" key="1">
    <citation type="submission" date="2016-03" db="EMBL/GenBank/DDBJ databases">
        <authorList>
            <person name="Sant'Anna F.H."/>
            <person name="Ambrosini A."/>
            <person name="Souza R."/>
            <person name="Bach E."/>
            <person name="Fernandes G."/>
            <person name="Balsanelli E."/>
            <person name="Baura V.A."/>
            <person name="Souza E.M."/>
            <person name="Passaglia L."/>
        </authorList>
    </citation>
    <scope>NUCLEOTIDE SEQUENCE [LARGE SCALE GENOMIC DNA]</scope>
    <source>
        <strain evidence="3 4">P26E</strain>
    </source>
</reference>
<keyword evidence="1" id="KW-0812">Transmembrane</keyword>
<accession>A0ABX3EU03</accession>
<evidence type="ECO:0000313" key="4">
    <source>
        <dbReference type="Proteomes" id="UP000186058"/>
    </source>
</evidence>
<sequence length="443" mass="49975">MKLQAPEHLKSTHRLLLNSIVEWLLFLPVWIVLQKYLQSGVTALPWMYTLPLISMAGVMLRQSCNRKWKQLLAALLLGVLAGILAGAFSLREIPLYAGAIISAYLGITAGGRSSRLRIYTAGIAVYFVATIAFARIPLLQPSVAVLTWSGSLCLILALLDSNTSHLHYSSFTGDGSPLPRGIRRHNRLFVLLFIAVAALLAAGAGRALGLFLWHAAQAFFGWVSRLFSDSSKPEPQQEAPPQVMPEMPPAETHEPGLLAMILNAAFYAIGAAALIVILYFGLRWLYRNSGGVWRKFIDSLLSLLRRESPQNNTAYQDEEKSIFTWEKTVQGVREYWRSRTTSASRRDRWEGMNGGREQTRWLYRHWLKNKRAQGYLQRSYLTPQETTVDIAEWNESRKPQRKAQETAPDASSAQLLRFYNQARYGGTEPSEAEVRQLKERLKL</sequence>
<feature type="transmembrane region" description="Helical" evidence="1">
    <location>
        <begin position="142"/>
        <end position="159"/>
    </location>
</feature>
<feature type="transmembrane region" description="Helical" evidence="1">
    <location>
        <begin position="188"/>
        <end position="213"/>
    </location>
</feature>
<protein>
    <recommendedName>
        <fullName evidence="2">Protein-glutamine gamma-glutamyltransferase-like C-terminal domain-containing protein</fullName>
    </recommendedName>
</protein>
<feature type="transmembrane region" description="Helical" evidence="1">
    <location>
        <begin position="264"/>
        <end position="286"/>
    </location>
</feature>
<gene>
    <name evidence="3" type="ORF">A3844_00715</name>
</gene>
<keyword evidence="4" id="KW-1185">Reference proteome</keyword>
<proteinExistence type="predicted"/>
<keyword evidence="1" id="KW-1133">Transmembrane helix</keyword>
<feature type="transmembrane region" description="Helical" evidence="1">
    <location>
        <begin position="118"/>
        <end position="136"/>
    </location>
</feature>
<keyword evidence="1" id="KW-0472">Membrane</keyword>
<dbReference type="Pfam" id="PF13559">
    <property type="entry name" value="DUF4129"/>
    <property type="match status" value="1"/>
</dbReference>
<evidence type="ECO:0000313" key="3">
    <source>
        <dbReference type="EMBL" id="OKP91682.1"/>
    </source>
</evidence>
<feature type="transmembrane region" description="Helical" evidence="1">
    <location>
        <begin position="43"/>
        <end position="60"/>
    </location>
</feature>
<feature type="transmembrane region" description="Helical" evidence="1">
    <location>
        <begin position="95"/>
        <end position="111"/>
    </location>
</feature>
<evidence type="ECO:0000259" key="2">
    <source>
        <dbReference type="Pfam" id="PF13559"/>
    </source>
</evidence>
<comment type="caution">
    <text evidence="3">The sequence shown here is derived from an EMBL/GenBank/DDBJ whole genome shotgun (WGS) entry which is preliminary data.</text>
</comment>
<name>A0ABX3EU03_9BACL</name>